<dbReference type="RefSeq" id="WP_133766394.1">
    <property type="nucleotide sequence ID" value="NZ_BAAARP010000002.1"/>
</dbReference>
<proteinExistence type="predicted"/>
<organism evidence="2 3">
    <name type="scientific">Amnibacterium kyonggiense</name>
    <dbReference type="NCBI Taxonomy" id="595671"/>
    <lineage>
        <taxon>Bacteria</taxon>
        <taxon>Bacillati</taxon>
        <taxon>Actinomycetota</taxon>
        <taxon>Actinomycetes</taxon>
        <taxon>Micrococcales</taxon>
        <taxon>Microbacteriaceae</taxon>
        <taxon>Amnibacterium</taxon>
    </lineage>
</organism>
<evidence type="ECO:0000313" key="3">
    <source>
        <dbReference type="Proteomes" id="UP000295344"/>
    </source>
</evidence>
<feature type="transmembrane region" description="Helical" evidence="1">
    <location>
        <begin position="83"/>
        <end position="104"/>
    </location>
</feature>
<feature type="transmembrane region" description="Helical" evidence="1">
    <location>
        <begin position="58"/>
        <end position="76"/>
    </location>
</feature>
<comment type="caution">
    <text evidence="2">The sequence shown here is derived from an EMBL/GenBank/DDBJ whole genome shotgun (WGS) entry which is preliminary data.</text>
</comment>
<accession>A0A4R7FLQ6</accession>
<gene>
    <name evidence="2" type="ORF">CLV52_2252</name>
</gene>
<dbReference type="AlphaFoldDB" id="A0A4R7FLQ6"/>
<feature type="transmembrane region" description="Helical" evidence="1">
    <location>
        <begin position="32"/>
        <end position="52"/>
    </location>
</feature>
<dbReference type="EMBL" id="SOAM01000002">
    <property type="protein sequence ID" value="TDS77309.1"/>
    <property type="molecule type" value="Genomic_DNA"/>
</dbReference>
<keyword evidence="3" id="KW-1185">Reference proteome</keyword>
<keyword evidence="1" id="KW-1133">Transmembrane helix</keyword>
<name>A0A4R7FLQ6_9MICO</name>
<evidence type="ECO:0000313" key="2">
    <source>
        <dbReference type="EMBL" id="TDS77309.1"/>
    </source>
</evidence>
<protein>
    <submittedName>
        <fullName evidence="2">Uncharacterized protein</fullName>
    </submittedName>
</protein>
<keyword evidence="1" id="KW-0812">Transmembrane</keyword>
<reference evidence="2 3" key="1">
    <citation type="submission" date="2019-03" db="EMBL/GenBank/DDBJ databases">
        <title>Genomic Encyclopedia of Archaeal and Bacterial Type Strains, Phase II (KMG-II): from individual species to whole genera.</title>
        <authorList>
            <person name="Goeker M."/>
        </authorList>
    </citation>
    <scope>NUCLEOTIDE SEQUENCE [LARGE SCALE GENOMIC DNA]</scope>
    <source>
        <strain evidence="2 3">DSM 24782</strain>
    </source>
</reference>
<dbReference type="Proteomes" id="UP000295344">
    <property type="component" value="Unassembled WGS sequence"/>
</dbReference>
<dbReference type="OrthoDB" id="3295713at2"/>
<evidence type="ECO:0000256" key="1">
    <source>
        <dbReference type="SAM" id="Phobius"/>
    </source>
</evidence>
<sequence>MTATGTTGRPKVWDLADASVERSVRRRGTDPGGPVAAALGVVAFAAAAAPGVADPTRWSVVAAAGSIAVLVGFSAMRRRQAVLSLLLALAGLVLPVVAGVVTIADAVRAPAAVHSTVAAHELRDPPGGLQPSAAFASLSGRQQSDASAFATTLVERIRTLHGSFGPYPTSLSLSHGSVVEGSGRLGGMSLGVVPAEARLLYTVSRSGDAFRVTVVSRSDEDATVTATSSLVTALP</sequence>
<keyword evidence="1" id="KW-0472">Membrane</keyword>